<dbReference type="Ensembl" id="ENSSTUT00000044205.1">
    <property type="protein sequence ID" value="ENSSTUP00000042331.1"/>
    <property type="gene ID" value="ENSSTUG00000017906.1"/>
</dbReference>
<sequence length="154" mass="17205">MITTAFHYLCGLLRESHCTMLLCICMIKNISSSHLIQTVLQVLDCDLQVFLHPLQVRAGVSLHLLLHPQGIIPAPDLRVQGALHGVHHPLAIPLDLLHFLVLLSQLPVHLALDLVQLQLHSQNLGFLVLQCSLDKEKQSGELCSIHLDVYNTRK</sequence>
<evidence type="ECO:0000313" key="1">
    <source>
        <dbReference type="Ensembl" id="ENSSTUP00000042331.1"/>
    </source>
</evidence>
<dbReference type="Proteomes" id="UP000472277">
    <property type="component" value="Chromosome 31"/>
</dbReference>
<organism evidence="1 2">
    <name type="scientific">Salmo trutta</name>
    <name type="common">Brown trout</name>
    <dbReference type="NCBI Taxonomy" id="8032"/>
    <lineage>
        <taxon>Eukaryota</taxon>
        <taxon>Metazoa</taxon>
        <taxon>Chordata</taxon>
        <taxon>Craniata</taxon>
        <taxon>Vertebrata</taxon>
        <taxon>Euteleostomi</taxon>
        <taxon>Actinopterygii</taxon>
        <taxon>Neopterygii</taxon>
        <taxon>Teleostei</taxon>
        <taxon>Protacanthopterygii</taxon>
        <taxon>Salmoniformes</taxon>
        <taxon>Salmonidae</taxon>
        <taxon>Salmoninae</taxon>
        <taxon>Salmo</taxon>
    </lineage>
</organism>
<evidence type="ECO:0000313" key="2">
    <source>
        <dbReference type="Proteomes" id="UP000472277"/>
    </source>
</evidence>
<reference evidence="1" key="1">
    <citation type="submission" date="2025-08" db="UniProtKB">
        <authorList>
            <consortium name="Ensembl"/>
        </authorList>
    </citation>
    <scope>IDENTIFICATION</scope>
</reference>
<proteinExistence type="predicted"/>
<name>A0A673Z7U9_SALTR</name>
<accession>A0A673Z7U9</accession>
<keyword evidence="2" id="KW-1185">Reference proteome</keyword>
<protein>
    <submittedName>
        <fullName evidence="1">Uncharacterized protein</fullName>
    </submittedName>
</protein>
<dbReference type="GeneTree" id="ENSGT00990000203721"/>
<reference evidence="1" key="2">
    <citation type="submission" date="2025-09" db="UniProtKB">
        <authorList>
            <consortium name="Ensembl"/>
        </authorList>
    </citation>
    <scope>IDENTIFICATION</scope>
</reference>
<dbReference type="InParanoid" id="A0A673Z7U9"/>
<dbReference type="AlphaFoldDB" id="A0A673Z7U9"/>